<feature type="compositionally biased region" description="Low complexity" evidence="1">
    <location>
        <begin position="46"/>
        <end position="58"/>
    </location>
</feature>
<feature type="compositionally biased region" description="Basic and acidic residues" evidence="1">
    <location>
        <begin position="91"/>
        <end position="102"/>
    </location>
</feature>
<proteinExistence type="predicted"/>
<keyword evidence="3" id="KW-1185">Reference proteome</keyword>
<feature type="region of interest" description="Disordered" evidence="1">
    <location>
        <begin position="91"/>
        <end position="136"/>
    </location>
</feature>
<evidence type="ECO:0008006" key="4">
    <source>
        <dbReference type="Google" id="ProtNLM"/>
    </source>
</evidence>
<dbReference type="PANTHER" id="PTHR36740:SF1">
    <property type="entry name" value="PRC-BARREL DOMAIN-CONTAINING PROTEIN"/>
    <property type="match status" value="1"/>
</dbReference>
<evidence type="ECO:0000256" key="1">
    <source>
        <dbReference type="SAM" id="MobiDB-lite"/>
    </source>
</evidence>
<feature type="compositionally biased region" description="Polar residues" evidence="1">
    <location>
        <begin position="29"/>
        <end position="39"/>
    </location>
</feature>
<dbReference type="AlphaFoldDB" id="A0AAN9XJT8"/>
<evidence type="ECO:0000313" key="2">
    <source>
        <dbReference type="EMBL" id="KAK7394949.1"/>
    </source>
</evidence>
<protein>
    <recommendedName>
        <fullName evidence="4">PRC-barrel domain-containing protein</fullName>
    </recommendedName>
</protein>
<evidence type="ECO:0000313" key="3">
    <source>
        <dbReference type="Proteomes" id="UP001386955"/>
    </source>
</evidence>
<sequence>MTGFLAANPLTIFVVESPRFPFFSSYSTPTPRTQLNPNSHVPFAPKPSKTSSNKKSVSWALGSRSNKGTSRGYDFYNELEFEDREEKTLELERNPVGEDSHSEIGSAPIDRVEGDDNKGEDNLVRAQGDTVEDGDALKKDANAAAADDQGDNDKFGGKVRVRRGKQVIRRSNLLAKQVISIRTALSLGFVSQLWVDTSSWMVLFVEVRPNLLSGDSEKILLEDISQVGDVILVQDESVIDNEFKMIGLETLVGYKVVTPSRRNIGKVRGYTFSINSGAVEELELDSFGLSIIPSSLVSTYSLLVEDVLEVVSDAVVVHEAAALRIQRLSKGFLGNQNVRVSVNNDEDFDPEQSETYDRISRRRKGFGRKKYNQRDWEDEDNWELPMDYL</sequence>
<accession>A0AAN9XJT8</accession>
<dbReference type="InterPro" id="IPR011033">
    <property type="entry name" value="PRC_barrel-like_sf"/>
</dbReference>
<gene>
    <name evidence="2" type="ORF">VNO78_15490</name>
</gene>
<dbReference type="Gene3D" id="2.30.30.240">
    <property type="entry name" value="PRC-barrel domain"/>
    <property type="match status" value="1"/>
</dbReference>
<reference evidence="2 3" key="1">
    <citation type="submission" date="2024-01" db="EMBL/GenBank/DDBJ databases">
        <title>The genomes of 5 underutilized Papilionoideae crops provide insights into root nodulation and disease resistanc.</title>
        <authorList>
            <person name="Jiang F."/>
        </authorList>
    </citation>
    <scope>NUCLEOTIDE SEQUENCE [LARGE SCALE GENOMIC DNA]</scope>
    <source>
        <strain evidence="2">DUOXIRENSHENG_FW03</strain>
        <tissue evidence="2">Leaves</tissue>
    </source>
</reference>
<organism evidence="2 3">
    <name type="scientific">Psophocarpus tetragonolobus</name>
    <name type="common">Winged bean</name>
    <name type="synonym">Dolichos tetragonolobus</name>
    <dbReference type="NCBI Taxonomy" id="3891"/>
    <lineage>
        <taxon>Eukaryota</taxon>
        <taxon>Viridiplantae</taxon>
        <taxon>Streptophyta</taxon>
        <taxon>Embryophyta</taxon>
        <taxon>Tracheophyta</taxon>
        <taxon>Spermatophyta</taxon>
        <taxon>Magnoliopsida</taxon>
        <taxon>eudicotyledons</taxon>
        <taxon>Gunneridae</taxon>
        <taxon>Pentapetalae</taxon>
        <taxon>rosids</taxon>
        <taxon>fabids</taxon>
        <taxon>Fabales</taxon>
        <taxon>Fabaceae</taxon>
        <taxon>Papilionoideae</taxon>
        <taxon>50 kb inversion clade</taxon>
        <taxon>NPAAA clade</taxon>
        <taxon>indigoferoid/millettioid clade</taxon>
        <taxon>Phaseoleae</taxon>
        <taxon>Psophocarpus</taxon>
    </lineage>
</organism>
<dbReference type="Proteomes" id="UP001386955">
    <property type="component" value="Unassembled WGS sequence"/>
</dbReference>
<feature type="compositionally biased region" description="Basic and acidic residues" evidence="1">
    <location>
        <begin position="110"/>
        <end position="123"/>
    </location>
</feature>
<dbReference type="PROSITE" id="PS50096">
    <property type="entry name" value="IQ"/>
    <property type="match status" value="1"/>
</dbReference>
<name>A0AAN9XJT8_PSOTE</name>
<dbReference type="SUPFAM" id="SSF50346">
    <property type="entry name" value="PRC-barrel domain"/>
    <property type="match status" value="2"/>
</dbReference>
<comment type="caution">
    <text evidence="2">The sequence shown here is derived from an EMBL/GenBank/DDBJ whole genome shotgun (WGS) entry which is preliminary data.</text>
</comment>
<feature type="region of interest" description="Disordered" evidence="1">
    <location>
        <begin position="29"/>
        <end position="63"/>
    </location>
</feature>
<dbReference type="EMBL" id="JAYMYS010000004">
    <property type="protein sequence ID" value="KAK7394949.1"/>
    <property type="molecule type" value="Genomic_DNA"/>
</dbReference>
<dbReference type="PANTHER" id="PTHR36740">
    <property type="entry name" value="PRC DOMAIN-CONTAINING PROTEIN"/>
    <property type="match status" value="1"/>
</dbReference>